<feature type="binding site" evidence="10">
    <location>
        <begin position="85"/>
        <end position="87"/>
    </location>
    <ligand>
        <name>L-histidine</name>
        <dbReference type="ChEBI" id="CHEBI:57595"/>
    </ligand>
</feature>
<evidence type="ECO:0000256" key="3">
    <source>
        <dbReference type="ARBA" id="ARBA00022598"/>
    </source>
</evidence>
<evidence type="ECO:0000256" key="1">
    <source>
        <dbReference type="ARBA" id="ARBA00008226"/>
    </source>
</evidence>
<evidence type="ECO:0000256" key="5">
    <source>
        <dbReference type="ARBA" id="ARBA00022840"/>
    </source>
</evidence>
<dbReference type="CDD" id="cd00859">
    <property type="entry name" value="HisRS_anticodon"/>
    <property type="match status" value="1"/>
</dbReference>
<evidence type="ECO:0000256" key="2">
    <source>
        <dbReference type="ARBA" id="ARBA00011738"/>
    </source>
</evidence>
<evidence type="ECO:0000256" key="9">
    <source>
        <dbReference type="HAMAP-Rule" id="MF_00127"/>
    </source>
</evidence>
<dbReference type="HAMAP" id="MF_00127">
    <property type="entry name" value="His_tRNA_synth"/>
    <property type="match status" value="1"/>
</dbReference>
<keyword evidence="7 9" id="KW-0030">Aminoacyl-tRNA synthetase</keyword>
<evidence type="ECO:0000313" key="12">
    <source>
        <dbReference type="EMBL" id="PQO46151.1"/>
    </source>
</evidence>
<dbReference type="CDD" id="cd00773">
    <property type="entry name" value="HisRS-like_core"/>
    <property type="match status" value="1"/>
</dbReference>
<gene>
    <name evidence="9 12" type="primary">hisS</name>
    <name evidence="12" type="ORF">C5Y93_09175</name>
</gene>
<accession>A0A2S8GP69</accession>
<dbReference type="InterPro" id="IPR015807">
    <property type="entry name" value="His-tRNA-ligase"/>
</dbReference>
<comment type="similarity">
    <text evidence="1 9">Belongs to the class-II aminoacyl-tRNA synthetase family.</text>
</comment>
<evidence type="ECO:0000256" key="6">
    <source>
        <dbReference type="ARBA" id="ARBA00022917"/>
    </source>
</evidence>
<evidence type="ECO:0000256" key="10">
    <source>
        <dbReference type="PIRSR" id="PIRSR001549-1"/>
    </source>
</evidence>
<sequence>MSNKKNRIQPRTLKGFRDYLPDAMMPREELVNTARRVYRSYGFAPIDTPTLEYSEILLGKGSDETDRQMYRFRDHGDRDVGMRFDLTVPLARFAAQHIGTLGTPFKRYHIATVWRGENTQRGRYREFMQCDFDTIGTKSLVADIETALVIHDLMLAIGFDAFTVRVNNRQVLSGLLEKLELAEKSTEVLRALDKLGKIGPEKVSAEMQEVAGATAEQAAQVLKLAEIGGTSDEILSSLDKLIAGSEKGETGVGQLRELTQAAAAAGVPDERLQIDVSIARGLDYYTGTIFETFLGALPQIGSVCSGGRYNDLASLYTNQELPGIGASLGLDRLLAAMEDLGMIEQRTTPAEVFLPYFDEASLQAYIKIAAQLRGAGFNVELYPEAKKLGQQLKYADRRGFKVAVVAGDRELAENSCQLKDLKTGDTQTVSLADGAAELIAAIPKILRSTT</sequence>
<dbReference type="GO" id="GO:0006427">
    <property type="term" value="P:histidyl-tRNA aminoacylation"/>
    <property type="evidence" value="ECO:0007669"/>
    <property type="project" value="UniProtKB-UniRule"/>
</dbReference>
<dbReference type="InterPro" id="IPR045864">
    <property type="entry name" value="aa-tRNA-synth_II/BPL/LPL"/>
</dbReference>
<dbReference type="Pfam" id="PF13393">
    <property type="entry name" value="tRNA-synt_His"/>
    <property type="match status" value="1"/>
</dbReference>
<dbReference type="AlphaFoldDB" id="A0A2S8GP69"/>
<evidence type="ECO:0000259" key="11">
    <source>
        <dbReference type="PROSITE" id="PS50862"/>
    </source>
</evidence>
<evidence type="ECO:0000256" key="7">
    <source>
        <dbReference type="ARBA" id="ARBA00023146"/>
    </source>
</evidence>
<dbReference type="InterPro" id="IPR033656">
    <property type="entry name" value="HisRS_anticodon"/>
</dbReference>
<feature type="binding site" evidence="10">
    <location>
        <position position="115"/>
    </location>
    <ligand>
        <name>L-histidine</name>
        <dbReference type="ChEBI" id="CHEBI:57595"/>
    </ligand>
</feature>
<keyword evidence="6 9" id="KW-0648">Protein biosynthesis</keyword>
<reference evidence="12 13" key="1">
    <citation type="submission" date="2018-02" db="EMBL/GenBank/DDBJ databases">
        <title>Comparative genomes isolates from brazilian mangrove.</title>
        <authorList>
            <person name="Araujo J.E."/>
            <person name="Taketani R.G."/>
            <person name="Silva M.C.P."/>
            <person name="Loureco M.V."/>
            <person name="Andreote F.D."/>
        </authorList>
    </citation>
    <scope>NUCLEOTIDE SEQUENCE [LARGE SCALE GENOMIC DNA]</scope>
    <source>
        <strain evidence="12 13">Nap-Phe MGV</strain>
    </source>
</reference>
<dbReference type="InterPro" id="IPR004516">
    <property type="entry name" value="HisRS/HisZ"/>
</dbReference>
<dbReference type="Gene3D" id="3.30.930.10">
    <property type="entry name" value="Bira Bifunctional Protein, Domain 2"/>
    <property type="match status" value="1"/>
</dbReference>
<evidence type="ECO:0000256" key="8">
    <source>
        <dbReference type="ARBA" id="ARBA00047639"/>
    </source>
</evidence>
<organism evidence="12 13">
    <name type="scientific">Blastopirellula marina</name>
    <dbReference type="NCBI Taxonomy" id="124"/>
    <lineage>
        <taxon>Bacteria</taxon>
        <taxon>Pseudomonadati</taxon>
        <taxon>Planctomycetota</taxon>
        <taxon>Planctomycetia</taxon>
        <taxon>Pirellulales</taxon>
        <taxon>Pirellulaceae</taxon>
        <taxon>Blastopirellula</taxon>
    </lineage>
</organism>
<dbReference type="NCBIfam" id="TIGR00442">
    <property type="entry name" value="hisS"/>
    <property type="match status" value="1"/>
</dbReference>
<comment type="caution">
    <text evidence="12">The sequence shown here is derived from an EMBL/GenBank/DDBJ whole genome shotgun (WGS) entry which is preliminary data.</text>
</comment>
<dbReference type="InterPro" id="IPR006195">
    <property type="entry name" value="aa-tRNA-synth_II"/>
</dbReference>
<feature type="domain" description="Aminoacyl-transfer RNA synthetases class-II family profile" evidence="11">
    <location>
        <begin position="1"/>
        <end position="355"/>
    </location>
</feature>
<dbReference type="InterPro" id="IPR004154">
    <property type="entry name" value="Anticodon-bd"/>
</dbReference>
<dbReference type="PANTHER" id="PTHR11476:SF7">
    <property type="entry name" value="HISTIDINE--TRNA LIGASE"/>
    <property type="match status" value="1"/>
</dbReference>
<dbReference type="PANTHER" id="PTHR11476">
    <property type="entry name" value="HISTIDYL-TRNA SYNTHETASE"/>
    <property type="match status" value="1"/>
</dbReference>
<feature type="binding site" evidence="10">
    <location>
        <position position="280"/>
    </location>
    <ligand>
        <name>L-histidine</name>
        <dbReference type="ChEBI" id="CHEBI:57595"/>
    </ligand>
</feature>
<name>A0A2S8GP69_9BACT</name>
<proteinExistence type="inferred from homology"/>
<dbReference type="PIRSF" id="PIRSF001549">
    <property type="entry name" value="His-tRNA_synth"/>
    <property type="match status" value="1"/>
</dbReference>
<dbReference type="GO" id="GO:0005737">
    <property type="term" value="C:cytoplasm"/>
    <property type="evidence" value="ECO:0007669"/>
    <property type="project" value="UniProtKB-SubCell"/>
</dbReference>
<keyword evidence="3 9" id="KW-0436">Ligase</keyword>
<dbReference type="RefSeq" id="WP_105335122.1">
    <property type="nucleotide sequence ID" value="NZ_PUHZ01000010.1"/>
</dbReference>
<evidence type="ECO:0000313" key="13">
    <source>
        <dbReference type="Proteomes" id="UP000237819"/>
    </source>
</evidence>
<keyword evidence="5 9" id="KW-0067">ATP-binding</keyword>
<dbReference type="PROSITE" id="PS50862">
    <property type="entry name" value="AA_TRNA_LIGASE_II"/>
    <property type="match status" value="1"/>
</dbReference>
<dbReference type="SUPFAM" id="SSF52954">
    <property type="entry name" value="Class II aaRS ABD-related"/>
    <property type="match status" value="1"/>
</dbReference>
<feature type="binding site" evidence="10">
    <location>
        <position position="133"/>
    </location>
    <ligand>
        <name>L-histidine</name>
        <dbReference type="ChEBI" id="CHEBI:57595"/>
    </ligand>
</feature>
<comment type="subunit">
    <text evidence="2 9">Homodimer.</text>
</comment>
<dbReference type="OrthoDB" id="9800814at2"/>
<evidence type="ECO:0000256" key="4">
    <source>
        <dbReference type="ARBA" id="ARBA00022741"/>
    </source>
</evidence>
<comment type="subcellular location">
    <subcellularLocation>
        <location evidence="9">Cytoplasm</location>
    </subcellularLocation>
</comment>
<dbReference type="Pfam" id="PF03129">
    <property type="entry name" value="HGTP_anticodon"/>
    <property type="match status" value="1"/>
</dbReference>
<dbReference type="GO" id="GO:0005524">
    <property type="term" value="F:ATP binding"/>
    <property type="evidence" value="ECO:0007669"/>
    <property type="project" value="UniProtKB-UniRule"/>
</dbReference>
<dbReference type="EC" id="6.1.1.21" evidence="9"/>
<dbReference type="GO" id="GO:0004821">
    <property type="term" value="F:histidine-tRNA ligase activity"/>
    <property type="evidence" value="ECO:0007669"/>
    <property type="project" value="UniProtKB-UniRule"/>
</dbReference>
<dbReference type="Proteomes" id="UP000237819">
    <property type="component" value="Unassembled WGS sequence"/>
</dbReference>
<dbReference type="Gene3D" id="3.40.50.800">
    <property type="entry name" value="Anticodon-binding domain"/>
    <property type="match status" value="1"/>
</dbReference>
<dbReference type="SUPFAM" id="SSF55681">
    <property type="entry name" value="Class II aaRS and biotin synthetases"/>
    <property type="match status" value="1"/>
</dbReference>
<protein>
    <recommendedName>
        <fullName evidence="9">Histidine--tRNA ligase</fullName>
        <ecNumber evidence="9">6.1.1.21</ecNumber>
    </recommendedName>
    <alternativeName>
        <fullName evidence="9">Histidyl-tRNA synthetase</fullName>
        <shortName evidence="9">HisRS</shortName>
    </alternativeName>
</protein>
<feature type="binding site" evidence="10">
    <location>
        <begin position="284"/>
        <end position="285"/>
    </location>
    <ligand>
        <name>L-histidine</name>
        <dbReference type="ChEBI" id="CHEBI:57595"/>
    </ligand>
</feature>
<keyword evidence="4 9" id="KW-0547">Nucleotide-binding</keyword>
<keyword evidence="9" id="KW-0963">Cytoplasm</keyword>
<dbReference type="InterPro" id="IPR036621">
    <property type="entry name" value="Anticodon-bd_dom_sf"/>
</dbReference>
<dbReference type="InterPro" id="IPR041715">
    <property type="entry name" value="HisRS-like_core"/>
</dbReference>
<dbReference type="EMBL" id="PUHZ01000010">
    <property type="protein sequence ID" value="PQO46151.1"/>
    <property type="molecule type" value="Genomic_DNA"/>
</dbReference>
<comment type="catalytic activity">
    <reaction evidence="8 9">
        <text>tRNA(His) + L-histidine + ATP = L-histidyl-tRNA(His) + AMP + diphosphate + H(+)</text>
        <dbReference type="Rhea" id="RHEA:17313"/>
        <dbReference type="Rhea" id="RHEA-COMP:9665"/>
        <dbReference type="Rhea" id="RHEA-COMP:9689"/>
        <dbReference type="ChEBI" id="CHEBI:15378"/>
        <dbReference type="ChEBI" id="CHEBI:30616"/>
        <dbReference type="ChEBI" id="CHEBI:33019"/>
        <dbReference type="ChEBI" id="CHEBI:57595"/>
        <dbReference type="ChEBI" id="CHEBI:78442"/>
        <dbReference type="ChEBI" id="CHEBI:78527"/>
        <dbReference type="ChEBI" id="CHEBI:456215"/>
        <dbReference type="EC" id="6.1.1.21"/>
    </reaction>
</comment>
<feature type="binding site" evidence="10">
    <location>
        <position position="129"/>
    </location>
    <ligand>
        <name>L-histidine</name>
        <dbReference type="ChEBI" id="CHEBI:57595"/>
    </ligand>
</feature>